<organism evidence="1 2">
    <name type="scientific">Adonisia turfae CCMR0081</name>
    <dbReference type="NCBI Taxonomy" id="2292702"/>
    <lineage>
        <taxon>Bacteria</taxon>
        <taxon>Bacillati</taxon>
        <taxon>Cyanobacteriota</taxon>
        <taxon>Adonisia</taxon>
        <taxon>Adonisia turfae</taxon>
    </lineage>
</organism>
<keyword evidence="2" id="KW-1185">Reference proteome</keyword>
<name>A0A6M0RTT1_9CYAN</name>
<reference evidence="1 2" key="1">
    <citation type="journal article" date="2020" name="Microb. Ecol.">
        <title>Ecogenomics of the Marine Benthic Filamentous Cyanobacterium Adonisia.</title>
        <authorList>
            <person name="Walter J.M."/>
            <person name="Coutinho F.H."/>
            <person name="Leomil L."/>
            <person name="Hargreaves P.I."/>
            <person name="Campeao M.E."/>
            <person name="Vieira V.V."/>
            <person name="Silva B.S."/>
            <person name="Fistarol G.O."/>
            <person name="Salomon P.S."/>
            <person name="Sawabe T."/>
            <person name="Mino S."/>
            <person name="Hosokawa M."/>
            <person name="Miyashita H."/>
            <person name="Maruyama F."/>
            <person name="van Verk M.C."/>
            <person name="Dutilh B.E."/>
            <person name="Thompson C.C."/>
            <person name="Thompson F.L."/>
        </authorList>
    </citation>
    <scope>NUCLEOTIDE SEQUENCE [LARGE SCALE GENOMIC DNA]</scope>
    <source>
        <strain evidence="1 2">CCMR0081</strain>
    </source>
</reference>
<dbReference type="Proteomes" id="UP000481033">
    <property type="component" value="Unassembled WGS sequence"/>
</dbReference>
<sequence length="137" mass="14646">MALLLGNSVASSYLLATPQKLLNIIVRYQRTAMQIPSPPQVQPVQRLSFTKPGRVIKAYTCVNLKPEYPGEPPTSKTTGEFAGYVKVQIQLLHGANYNDPGCYGGAIGNQGCHLFSNRQMGSSPTAMASCLAAGGLF</sequence>
<gene>
    <name evidence="1" type="ORF">DXZ20_29145</name>
</gene>
<comment type="caution">
    <text evidence="1">The sequence shown here is derived from an EMBL/GenBank/DDBJ whole genome shotgun (WGS) entry which is preliminary data.</text>
</comment>
<dbReference type="EMBL" id="QXHD01000004">
    <property type="protein sequence ID" value="NEZ59637.1"/>
    <property type="molecule type" value="Genomic_DNA"/>
</dbReference>
<evidence type="ECO:0000313" key="1">
    <source>
        <dbReference type="EMBL" id="NEZ59637.1"/>
    </source>
</evidence>
<evidence type="ECO:0000313" key="2">
    <source>
        <dbReference type="Proteomes" id="UP000481033"/>
    </source>
</evidence>
<accession>A0A6M0RTT1</accession>
<protein>
    <submittedName>
        <fullName evidence="1">Uncharacterized protein</fullName>
    </submittedName>
</protein>
<proteinExistence type="predicted"/>
<dbReference type="AlphaFoldDB" id="A0A6M0RTT1"/>